<evidence type="ECO:0008006" key="4">
    <source>
        <dbReference type="Google" id="ProtNLM"/>
    </source>
</evidence>
<feature type="signal peptide" evidence="1">
    <location>
        <begin position="1"/>
        <end position="17"/>
    </location>
</feature>
<feature type="chain" id="PRO_5045396769" description="Secreted protein" evidence="1">
    <location>
        <begin position="18"/>
        <end position="203"/>
    </location>
</feature>
<protein>
    <recommendedName>
        <fullName evidence="4">Secreted protein</fullName>
    </recommendedName>
</protein>
<proteinExistence type="predicted"/>
<dbReference type="EMBL" id="JARBHB010000013">
    <property type="protein sequence ID" value="KAJ8870030.1"/>
    <property type="molecule type" value="Genomic_DNA"/>
</dbReference>
<name>A0ABQ9GC87_9NEOP</name>
<keyword evidence="3" id="KW-1185">Reference proteome</keyword>
<sequence>MWEFCLMVTLVGGFSRGSPVSPPLLTGSVPYSLHPRRLSRPNSHPYLSTPLMFVGRTHKTTFANELRTYNFYFPSAVACSAFILICDSAISALIIWPSSQLFINTKRKRGRERRRTKGRQAKFCAVCRNSRRSTERGGAVIKHWTRNREYLGSNPGPAILIVSRDHSRRMPGVFLKPALHDTHFRSSFRTHFTLQCRLQSTPS</sequence>
<evidence type="ECO:0000313" key="3">
    <source>
        <dbReference type="Proteomes" id="UP001159363"/>
    </source>
</evidence>
<reference evidence="2 3" key="1">
    <citation type="submission" date="2023-02" db="EMBL/GenBank/DDBJ databases">
        <title>LHISI_Scaffold_Assembly.</title>
        <authorList>
            <person name="Stuart O.P."/>
            <person name="Cleave R."/>
            <person name="Magrath M.J.L."/>
            <person name="Mikheyev A.S."/>
        </authorList>
    </citation>
    <scope>NUCLEOTIDE SEQUENCE [LARGE SCALE GENOMIC DNA]</scope>
    <source>
        <strain evidence="2">Daus_M_001</strain>
        <tissue evidence="2">Leg muscle</tissue>
    </source>
</reference>
<accession>A0ABQ9GC87</accession>
<dbReference type="Proteomes" id="UP001159363">
    <property type="component" value="Chromosome 12"/>
</dbReference>
<evidence type="ECO:0000256" key="1">
    <source>
        <dbReference type="SAM" id="SignalP"/>
    </source>
</evidence>
<evidence type="ECO:0000313" key="2">
    <source>
        <dbReference type="EMBL" id="KAJ8870030.1"/>
    </source>
</evidence>
<organism evidence="2 3">
    <name type="scientific">Dryococelus australis</name>
    <dbReference type="NCBI Taxonomy" id="614101"/>
    <lineage>
        <taxon>Eukaryota</taxon>
        <taxon>Metazoa</taxon>
        <taxon>Ecdysozoa</taxon>
        <taxon>Arthropoda</taxon>
        <taxon>Hexapoda</taxon>
        <taxon>Insecta</taxon>
        <taxon>Pterygota</taxon>
        <taxon>Neoptera</taxon>
        <taxon>Polyneoptera</taxon>
        <taxon>Phasmatodea</taxon>
        <taxon>Verophasmatodea</taxon>
        <taxon>Anareolatae</taxon>
        <taxon>Phasmatidae</taxon>
        <taxon>Eurycanthinae</taxon>
        <taxon>Dryococelus</taxon>
    </lineage>
</organism>
<comment type="caution">
    <text evidence="2">The sequence shown here is derived from an EMBL/GenBank/DDBJ whole genome shotgun (WGS) entry which is preliminary data.</text>
</comment>
<keyword evidence="1" id="KW-0732">Signal</keyword>
<gene>
    <name evidence="2" type="ORF">PR048_029041</name>
</gene>